<dbReference type="CDD" id="cd18089">
    <property type="entry name" value="SPOUT_Trm10-like"/>
    <property type="match status" value="1"/>
</dbReference>
<evidence type="ECO:0000256" key="7">
    <source>
        <dbReference type="ARBA" id="ARBA00032166"/>
    </source>
</evidence>
<evidence type="ECO:0000256" key="9">
    <source>
        <dbReference type="SAM" id="MobiDB-lite"/>
    </source>
</evidence>
<dbReference type="PANTHER" id="PTHR13563:SF13">
    <property type="entry name" value="TRNA METHYLTRANSFERASE 10 HOMOLOG A"/>
    <property type="match status" value="1"/>
</dbReference>
<dbReference type="GO" id="GO:0052905">
    <property type="term" value="F:tRNA (guanosine(9)-N1)-methyltransferase activity"/>
    <property type="evidence" value="ECO:0007669"/>
    <property type="project" value="UniProtKB-EC"/>
</dbReference>
<sequence length="389" mass="43390">MTLCTESEHSVLPQDASTGHSLQPLQTQNTSEPDVAIANPQGDLCAAQPQLLAIGTGGAGAPPLSKNALKRIRRQQEWEEGRDDRRKRRREKRQGRKQRLREERKSAVAQGANPVKVFPSKVASTTVPIAVLIDCDFDAYMTDKEHISLAGQVTRCYSDNRNARYGAHLWIAGWTGKIRHRFQSVLGNQHQHWKGVGFVEDDFLACAEAARAQMRDSQSGPMIESLQHSLDQDASAACVKDDGHSPPLAEAQGRLDETFSDVVYLTSESPYTLQRLEPHTCYVVGGLVDRNREKGLCYRRARERGIRTAKLPIGQFMVMHSRQVLATNHVVEIMLKWLECGDWAEAFLAVIPKRKGGKLIGDESLSQEADDAGIQMAWPKDEAQCKEDR</sequence>
<evidence type="ECO:0000256" key="8">
    <source>
        <dbReference type="ARBA" id="ARBA00048434"/>
    </source>
</evidence>
<feature type="compositionally biased region" description="Basic residues" evidence="9">
    <location>
        <begin position="85"/>
        <end position="99"/>
    </location>
</feature>
<dbReference type="Gene3D" id="3.40.1280.30">
    <property type="match status" value="1"/>
</dbReference>
<accession>A0A2C5ZIM2</accession>
<keyword evidence="12" id="KW-1185">Reference proteome</keyword>
<dbReference type="InterPro" id="IPR028564">
    <property type="entry name" value="MT_TRM10-typ"/>
</dbReference>
<gene>
    <name evidence="11" type="ORF">CDD82_7800</name>
</gene>
<evidence type="ECO:0000256" key="6">
    <source>
        <dbReference type="ARBA" id="ARBA00031792"/>
    </source>
</evidence>
<comment type="caution">
    <text evidence="11">The sequence shown here is derived from an EMBL/GenBank/DDBJ whole genome shotgun (WGS) entry which is preliminary data.</text>
</comment>
<keyword evidence="3" id="KW-0489">Methyltransferase</keyword>
<evidence type="ECO:0000313" key="11">
    <source>
        <dbReference type="EMBL" id="PHH81815.1"/>
    </source>
</evidence>
<dbReference type="AlphaFoldDB" id="A0A2C5ZIM2"/>
<name>A0A2C5ZIM2_9HYPO</name>
<evidence type="ECO:0000313" key="12">
    <source>
        <dbReference type="Proteomes" id="UP000224854"/>
    </source>
</evidence>
<dbReference type="InterPro" id="IPR007356">
    <property type="entry name" value="tRNA_m1G_MeTrfase_euk"/>
</dbReference>
<dbReference type="PROSITE" id="PS51675">
    <property type="entry name" value="SAM_MT_TRM10"/>
    <property type="match status" value="1"/>
</dbReference>
<dbReference type="EMBL" id="NJEU01000095">
    <property type="protein sequence ID" value="PHH81815.1"/>
    <property type="molecule type" value="Genomic_DNA"/>
</dbReference>
<evidence type="ECO:0000256" key="3">
    <source>
        <dbReference type="ARBA" id="ARBA00022603"/>
    </source>
</evidence>
<feature type="region of interest" description="Disordered" evidence="9">
    <location>
        <begin position="1"/>
        <end position="35"/>
    </location>
</feature>
<dbReference type="EC" id="2.1.1.221" evidence="1"/>
<evidence type="ECO:0000259" key="10">
    <source>
        <dbReference type="PROSITE" id="PS51675"/>
    </source>
</evidence>
<dbReference type="PANTHER" id="PTHR13563">
    <property type="entry name" value="TRNA (GUANINE-9-) METHYLTRANSFERASE"/>
    <property type="match status" value="1"/>
</dbReference>
<dbReference type="GO" id="GO:0002939">
    <property type="term" value="P:tRNA N1-guanine methylation"/>
    <property type="evidence" value="ECO:0007669"/>
    <property type="project" value="TreeGrafter"/>
</dbReference>
<reference evidence="11 12" key="1">
    <citation type="submission" date="2017-06" db="EMBL/GenBank/DDBJ databases">
        <title>Ant-infecting Ophiocordyceps genomes reveal a high diversity of potential behavioral manipulation genes and a possible major role for enterotoxins.</title>
        <authorList>
            <person name="De Bekker C."/>
            <person name="Evans H.C."/>
            <person name="Brachmann A."/>
            <person name="Hughes D.P."/>
        </authorList>
    </citation>
    <scope>NUCLEOTIDE SEQUENCE [LARGE SCALE GENOMIC DNA]</scope>
    <source>
        <strain evidence="11 12">1348a</strain>
    </source>
</reference>
<dbReference type="GO" id="GO:0000049">
    <property type="term" value="F:tRNA binding"/>
    <property type="evidence" value="ECO:0007669"/>
    <property type="project" value="TreeGrafter"/>
</dbReference>
<organism evidence="11 12">
    <name type="scientific">Ophiocordyceps australis</name>
    <dbReference type="NCBI Taxonomy" id="1399860"/>
    <lineage>
        <taxon>Eukaryota</taxon>
        <taxon>Fungi</taxon>
        <taxon>Dikarya</taxon>
        <taxon>Ascomycota</taxon>
        <taxon>Pezizomycotina</taxon>
        <taxon>Sordariomycetes</taxon>
        <taxon>Hypocreomycetidae</taxon>
        <taxon>Hypocreales</taxon>
        <taxon>Ophiocordycipitaceae</taxon>
        <taxon>Ophiocordyceps</taxon>
    </lineage>
</organism>
<dbReference type="OrthoDB" id="278300at2759"/>
<keyword evidence="5" id="KW-0949">S-adenosyl-L-methionine</keyword>
<feature type="compositionally biased region" description="Polar residues" evidence="9">
    <location>
        <begin position="15"/>
        <end position="32"/>
    </location>
</feature>
<dbReference type="Proteomes" id="UP000224854">
    <property type="component" value="Unassembled WGS sequence"/>
</dbReference>
<protein>
    <recommendedName>
        <fullName evidence="2">tRNA (guanine(9)-N1)-methyltransferase</fullName>
        <ecNumber evidence="1">2.1.1.221</ecNumber>
    </recommendedName>
    <alternativeName>
        <fullName evidence="7">tRNA methyltransferase 10</fullName>
    </alternativeName>
    <alternativeName>
        <fullName evidence="6">tRNA(m1G9)-methyltransferase</fullName>
    </alternativeName>
</protein>
<keyword evidence="4" id="KW-0808">Transferase</keyword>
<evidence type="ECO:0000256" key="2">
    <source>
        <dbReference type="ARBA" id="ARBA00020451"/>
    </source>
</evidence>
<dbReference type="InterPro" id="IPR038459">
    <property type="entry name" value="MT_TRM10-typ_sf"/>
</dbReference>
<feature type="region of interest" description="Disordered" evidence="9">
    <location>
        <begin position="56"/>
        <end position="109"/>
    </location>
</feature>
<dbReference type="GO" id="GO:0005634">
    <property type="term" value="C:nucleus"/>
    <property type="evidence" value="ECO:0007669"/>
    <property type="project" value="TreeGrafter"/>
</dbReference>
<comment type="catalytic activity">
    <reaction evidence="8">
        <text>guanosine(9) in tRNA + S-adenosyl-L-methionine = N(1)-methylguanosine(9) in tRNA + S-adenosyl-L-homocysteine + H(+)</text>
        <dbReference type="Rhea" id="RHEA:43156"/>
        <dbReference type="Rhea" id="RHEA-COMP:10367"/>
        <dbReference type="Rhea" id="RHEA-COMP:10368"/>
        <dbReference type="ChEBI" id="CHEBI:15378"/>
        <dbReference type="ChEBI" id="CHEBI:57856"/>
        <dbReference type="ChEBI" id="CHEBI:59789"/>
        <dbReference type="ChEBI" id="CHEBI:73542"/>
        <dbReference type="ChEBI" id="CHEBI:74269"/>
        <dbReference type="EC" id="2.1.1.221"/>
    </reaction>
</comment>
<feature type="compositionally biased region" description="Basic and acidic residues" evidence="9">
    <location>
        <begin position="74"/>
        <end position="84"/>
    </location>
</feature>
<evidence type="ECO:0000256" key="5">
    <source>
        <dbReference type="ARBA" id="ARBA00022691"/>
    </source>
</evidence>
<evidence type="ECO:0000256" key="4">
    <source>
        <dbReference type="ARBA" id="ARBA00022679"/>
    </source>
</evidence>
<proteinExistence type="predicted"/>
<evidence type="ECO:0000256" key="1">
    <source>
        <dbReference type="ARBA" id="ARBA00012797"/>
    </source>
</evidence>
<feature type="domain" description="SAM-dependent MTase TRM10-type" evidence="10">
    <location>
        <begin position="113"/>
        <end position="358"/>
    </location>
</feature>